<dbReference type="VEuPathDB" id="FungiDB:PYU1_G000142"/>
<reference evidence="7" key="1">
    <citation type="journal article" date="2010" name="Genome Biol.">
        <title>Genome sequence of the necrotrophic plant pathogen Pythium ultimum reveals original pathogenicity mechanisms and effector repertoire.</title>
        <authorList>
            <person name="Levesque C.A."/>
            <person name="Brouwer H."/>
            <person name="Cano L."/>
            <person name="Hamilton J.P."/>
            <person name="Holt C."/>
            <person name="Huitema E."/>
            <person name="Raffaele S."/>
            <person name="Robideau G.P."/>
            <person name="Thines M."/>
            <person name="Win J."/>
            <person name="Zerillo M.M."/>
            <person name="Beakes G.W."/>
            <person name="Boore J.L."/>
            <person name="Busam D."/>
            <person name="Dumas B."/>
            <person name="Ferriera S."/>
            <person name="Fuerstenberg S.I."/>
            <person name="Gachon C.M."/>
            <person name="Gaulin E."/>
            <person name="Govers F."/>
            <person name="Grenville-Briggs L."/>
            <person name="Horner N."/>
            <person name="Hostetler J."/>
            <person name="Jiang R.H."/>
            <person name="Johnson J."/>
            <person name="Krajaejun T."/>
            <person name="Lin H."/>
            <person name="Meijer H.J."/>
            <person name="Moore B."/>
            <person name="Morris P."/>
            <person name="Phuntmart V."/>
            <person name="Puiu D."/>
            <person name="Shetty J."/>
            <person name="Stajich J.E."/>
            <person name="Tripathy S."/>
            <person name="Wawra S."/>
            <person name="van West P."/>
            <person name="Whitty B.R."/>
            <person name="Coutinho P.M."/>
            <person name="Henrissat B."/>
            <person name="Martin F."/>
            <person name="Thomas P.D."/>
            <person name="Tyler B.M."/>
            <person name="De Vries R.P."/>
            <person name="Kamoun S."/>
            <person name="Yandell M."/>
            <person name="Tisserat N."/>
            <person name="Buell C.R."/>
        </authorList>
    </citation>
    <scope>NUCLEOTIDE SEQUENCE</scope>
    <source>
        <strain evidence="7">DAOM:BR144</strain>
    </source>
</reference>
<feature type="domain" description="Kazal-like" evidence="5">
    <location>
        <begin position="205"/>
        <end position="256"/>
    </location>
</feature>
<feature type="domain" description="Kazal-like" evidence="5">
    <location>
        <begin position="138"/>
        <end position="191"/>
    </location>
</feature>
<dbReference type="eggNOG" id="KOG3649">
    <property type="taxonomic scope" value="Eukaryota"/>
</dbReference>
<proteinExistence type="predicted"/>
<evidence type="ECO:0000313" key="7">
    <source>
        <dbReference type="Proteomes" id="UP000019132"/>
    </source>
</evidence>
<dbReference type="SMART" id="SM00280">
    <property type="entry name" value="KAZAL"/>
    <property type="match status" value="4"/>
</dbReference>
<keyword evidence="3" id="KW-1015">Disulfide bond</keyword>
<keyword evidence="2" id="KW-0722">Serine protease inhibitor</keyword>
<keyword evidence="4" id="KW-0732">Signal</keyword>
<dbReference type="EnsemblProtists" id="PYU1_T000142">
    <property type="protein sequence ID" value="PYU1_T000142"/>
    <property type="gene ID" value="PYU1_G000142"/>
</dbReference>
<reference evidence="7" key="2">
    <citation type="submission" date="2010-04" db="EMBL/GenBank/DDBJ databases">
        <authorList>
            <person name="Buell R."/>
            <person name="Hamilton J."/>
            <person name="Hostetler J."/>
        </authorList>
    </citation>
    <scope>NUCLEOTIDE SEQUENCE [LARGE SCALE GENOMIC DNA]</scope>
    <source>
        <strain evidence="7">DAOM:BR144</strain>
    </source>
</reference>
<evidence type="ECO:0000256" key="4">
    <source>
        <dbReference type="SAM" id="SignalP"/>
    </source>
</evidence>
<dbReference type="Gene3D" id="3.30.60.30">
    <property type="match status" value="4"/>
</dbReference>
<evidence type="ECO:0000259" key="5">
    <source>
        <dbReference type="PROSITE" id="PS51465"/>
    </source>
</evidence>
<dbReference type="Pfam" id="PF07648">
    <property type="entry name" value="Kazal_2"/>
    <property type="match status" value="1"/>
</dbReference>
<dbReference type="HOGENOM" id="CLU_057241_1_0_1"/>
<dbReference type="OMA" id="TWGNMCE"/>
<protein>
    <recommendedName>
        <fullName evidence="5">Kazal-like domain-containing protein</fullName>
    </recommendedName>
</protein>
<dbReference type="STRING" id="431595.K3W5A1"/>
<dbReference type="SUPFAM" id="SSF100895">
    <property type="entry name" value="Kazal-type serine protease inhibitors"/>
    <property type="match status" value="4"/>
</dbReference>
<dbReference type="EMBL" id="GL376636">
    <property type="status" value="NOT_ANNOTATED_CDS"/>
    <property type="molecule type" value="Genomic_DNA"/>
</dbReference>
<dbReference type="CDD" id="cd00104">
    <property type="entry name" value="KAZAL_FS"/>
    <property type="match status" value="4"/>
</dbReference>
<dbReference type="PROSITE" id="PS51465">
    <property type="entry name" value="KAZAL_2"/>
    <property type="match status" value="4"/>
</dbReference>
<reference evidence="6" key="3">
    <citation type="submission" date="2015-02" db="UniProtKB">
        <authorList>
            <consortium name="EnsemblProtists"/>
        </authorList>
    </citation>
    <scope>IDENTIFICATION</scope>
    <source>
        <strain evidence="6">DAOM BR144</strain>
    </source>
</reference>
<dbReference type="InterPro" id="IPR002350">
    <property type="entry name" value="Kazal_dom"/>
</dbReference>
<keyword evidence="1" id="KW-0646">Protease inhibitor</keyword>
<dbReference type="InterPro" id="IPR050653">
    <property type="entry name" value="Prot_Inhib_GrowthFact_Antg"/>
</dbReference>
<evidence type="ECO:0000256" key="1">
    <source>
        <dbReference type="ARBA" id="ARBA00022690"/>
    </source>
</evidence>
<keyword evidence="7" id="KW-1185">Reference proteome</keyword>
<feature type="domain" description="Kazal-like" evidence="5">
    <location>
        <begin position="20"/>
        <end position="73"/>
    </location>
</feature>
<feature type="chain" id="PRO_5003867378" description="Kazal-like domain-containing protein" evidence="4">
    <location>
        <begin position="24"/>
        <end position="286"/>
    </location>
</feature>
<accession>K3W5A1</accession>
<organism evidence="6 7">
    <name type="scientific">Globisporangium ultimum (strain ATCC 200006 / CBS 805.95 / DAOM BR144)</name>
    <name type="common">Pythium ultimum</name>
    <dbReference type="NCBI Taxonomy" id="431595"/>
    <lineage>
        <taxon>Eukaryota</taxon>
        <taxon>Sar</taxon>
        <taxon>Stramenopiles</taxon>
        <taxon>Oomycota</taxon>
        <taxon>Peronosporomycetes</taxon>
        <taxon>Pythiales</taxon>
        <taxon>Pythiaceae</taxon>
        <taxon>Globisporangium</taxon>
    </lineage>
</organism>
<dbReference type="GO" id="GO:0005576">
    <property type="term" value="C:extracellular region"/>
    <property type="evidence" value="ECO:0007669"/>
    <property type="project" value="TreeGrafter"/>
</dbReference>
<dbReference type="InParanoid" id="K3W5A1"/>
<dbReference type="PANTHER" id="PTHR10913">
    <property type="entry name" value="FOLLISTATIN-RELATED"/>
    <property type="match status" value="1"/>
</dbReference>
<evidence type="ECO:0000256" key="2">
    <source>
        <dbReference type="ARBA" id="ARBA00022900"/>
    </source>
</evidence>
<sequence>MLHPLKATALVLAALAALDGADAAACAAACPENYKPLCGSDGKTYSNECMLEYAKCSTNSTTLTVASDGECPASSSSTSGSNAACLQEIACLSVIDYVCGSDGKTYNNACELRKAKCQNPSLTQVSTGECASASGSSSSSDVGCTTTMCTKIYLPVCGSDDKTYSNECEFKNAQCKATSPLTLKANVSCEDAVNGDADAQTAGSGSDRVACSTVCTTEFNPVCGSNGITYNNACLLKNAQCTNSTVTKAADGACPTTAPPSSGASTTTLLASAVGCVTAVMVSLLL</sequence>
<dbReference type="Proteomes" id="UP000019132">
    <property type="component" value="Unassembled WGS sequence"/>
</dbReference>
<evidence type="ECO:0000256" key="3">
    <source>
        <dbReference type="ARBA" id="ARBA00023157"/>
    </source>
</evidence>
<evidence type="ECO:0000313" key="6">
    <source>
        <dbReference type="EnsemblProtists" id="PYU1_T000142"/>
    </source>
</evidence>
<dbReference type="AlphaFoldDB" id="K3W5A1"/>
<feature type="signal peptide" evidence="4">
    <location>
        <begin position="1"/>
        <end position="23"/>
    </location>
</feature>
<dbReference type="PANTHER" id="PTHR10913:SF45">
    <property type="entry name" value="FOLLISTATIN, ISOFORM A-RELATED"/>
    <property type="match status" value="1"/>
</dbReference>
<name>K3W5A1_GLOUD</name>
<dbReference type="InterPro" id="IPR036058">
    <property type="entry name" value="Kazal_dom_sf"/>
</dbReference>
<dbReference type="Pfam" id="PF00050">
    <property type="entry name" value="Kazal_1"/>
    <property type="match status" value="3"/>
</dbReference>
<feature type="domain" description="Kazal-like" evidence="5">
    <location>
        <begin position="79"/>
        <end position="132"/>
    </location>
</feature>